<dbReference type="Gramene" id="TraesARI6A03G03236620.1">
    <property type="protein sequence ID" value="TraesARI6A03G03236620.1.CDS1"/>
    <property type="gene ID" value="TraesARI6A03G03236620"/>
</dbReference>
<dbReference type="Gramene" id="TraesNOR6A03G03312690.1">
    <property type="protein sequence ID" value="TraesNOR6A03G03312690.1.CDS1"/>
    <property type="gene ID" value="TraesNOR6A03G03312690"/>
</dbReference>
<dbReference type="Gramene" id="TraesJAG6A03G03275980.1">
    <property type="protein sequence ID" value="TraesJAG6A03G03275980.1.CDS1"/>
    <property type="gene ID" value="TraesJAG6A03G03275980"/>
</dbReference>
<organism evidence="2">
    <name type="scientific">Triticum aestivum</name>
    <name type="common">Wheat</name>
    <dbReference type="NCBI Taxonomy" id="4565"/>
    <lineage>
        <taxon>Eukaryota</taxon>
        <taxon>Viridiplantae</taxon>
        <taxon>Streptophyta</taxon>
        <taxon>Embryophyta</taxon>
        <taxon>Tracheophyta</taxon>
        <taxon>Spermatophyta</taxon>
        <taxon>Magnoliopsida</taxon>
        <taxon>Liliopsida</taxon>
        <taxon>Poales</taxon>
        <taxon>Poaceae</taxon>
        <taxon>BOP clade</taxon>
        <taxon>Pooideae</taxon>
        <taxon>Triticodae</taxon>
        <taxon>Triticeae</taxon>
        <taxon>Triticinae</taxon>
        <taxon>Triticum</taxon>
    </lineage>
</organism>
<evidence type="ECO:0000256" key="1">
    <source>
        <dbReference type="SAM" id="MobiDB-lite"/>
    </source>
</evidence>
<dbReference type="Gramene" id="TraesCS6A03G0310400.1">
    <property type="protein sequence ID" value="TraesCS6A03G0310400.1.CDS1"/>
    <property type="gene ID" value="TraesCS6A03G0310400"/>
</dbReference>
<dbReference type="Gramene" id="TraesCLE_scaffold_020152_01G000200.1">
    <property type="protein sequence ID" value="TraesCLE_scaffold_020152_01G000200.1"/>
    <property type="gene ID" value="TraesCLE_scaffold_020152_01G000200"/>
</dbReference>
<proteinExistence type="predicted"/>
<dbReference type="Gramene" id="TraesWEE_scaffold_045959_01G000200.1">
    <property type="protein sequence ID" value="TraesWEE_scaffold_045959_01G000200.1"/>
    <property type="gene ID" value="TraesWEE_scaffold_045959_01G000200"/>
</dbReference>
<dbReference type="Gramene" id="TraesLDM6A03G03284550.1">
    <property type="protein sequence ID" value="TraesLDM6A03G03284550.1.CDS1"/>
    <property type="gene ID" value="TraesLDM6A03G03284550"/>
</dbReference>
<keyword evidence="3" id="KW-1185">Reference proteome</keyword>
<evidence type="ECO:0000313" key="3">
    <source>
        <dbReference type="Proteomes" id="UP000019116"/>
    </source>
</evidence>
<dbReference type="SMR" id="A0A3B6NMN8"/>
<name>A0A3B6NMN8_WHEAT</name>
<reference evidence="2" key="2">
    <citation type="submission" date="2018-10" db="UniProtKB">
        <authorList>
            <consortium name="EnsemblPlants"/>
        </authorList>
    </citation>
    <scope>IDENTIFICATION</scope>
</reference>
<dbReference type="Gramene" id="TraesCS6A02G130700.1">
    <property type="protein sequence ID" value="TraesCS6A02G130700.1.cds1"/>
    <property type="gene ID" value="TraesCS6A02G130700"/>
</dbReference>
<reference evidence="2" key="1">
    <citation type="submission" date="2018-08" db="EMBL/GenBank/DDBJ databases">
        <authorList>
            <person name="Rossello M."/>
        </authorList>
    </citation>
    <scope>NUCLEOTIDE SEQUENCE [LARGE SCALE GENOMIC DNA]</scope>
    <source>
        <strain evidence="2">cv. Chinese Spring</strain>
    </source>
</reference>
<dbReference type="EnsemblPlants" id="TraesCS6A02G130700.1">
    <property type="protein sequence ID" value="TraesCS6A02G130700.1.cds1"/>
    <property type="gene ID" value="TraesCS6A02G130700"/>
</dbReference>
<sequence length="110" mass="11453">MDSTVDAMAAAYDALVDAAAAAVSEPGRTVALTDLHRCLDAFNESCDRAEGLVQAAAAGLGPTASRHDALCRAVRAVDKDLRAAGAGQEENEMDEEKNRPPTTPLAAEDR</sequence>
<feature type="region of interest" description="Disordered" evidence="1">
    <location>
        <begin position="82"/>
        <end position="110"/>
    </location>
</feature>
<accession>A0A3B6NMN8</accession>
<dbReference type="Gramene" id="TraesSTA6A03G03271870.1">
    <property type="protein sequence ID" value="TraesSTA6A03G03271870.1.CDS1"/>
    <property type="gene ID" value="TraesSTA6A03G03271870"/>
</dbReference>
<evidence type="ECO:0000313" key="2">
    <source>
        <dbReference type="EnsemblPlants" id="TraesCS6A02G130700.1.cds1"/>
    </source>
</evidence>
<protein>
    <submittedName>
        <fullName evidence="2">Uncharacterized protein</fullName>
    </submittedName>
</protein>
<dbReference type="OrthoDB" id="717745at2759"/>
<dbReference type="Gramene" id="TraesMAC6A03G03280420.1">
    <property type="protein sequence ID" value="TraesMAC6A03G03280420.1.CDS1"/>
    <property type="gene ID" value="TraesMAC6A03G03280420"/>
</dbReference>
<dbReference type="Gramene" id="TraesCAD_scaffold_333489_01G000100.1">
    <property type="protein sequence ID" value="TraesCAD_scaffold_333489_01G000100.1"/>
    <property type="gene ID" value="TraesCAD_scaffold_333489_01G000100"/>
</dbReference>
<dbReference type="Gramene" id="TraesSYM6A03G03221780.1">
    <property type="protein sequence ID" value="TraesSYM6A03G03221780.1.CDS1"/>
    <property type="gene ID" value="TraesSYM6A03G03221780"/>
</dbReference>
<dbReference type="AlphaFoldDB" id="A0A3B6NMN8"/>
<dbReference type="Gramene" id="TraesLAC6A03G03235970.1">
    <property type="protein sequence ID" value="TraesLAC6A03G03235970.1.CDS1"/>
    <property type="gene ID" value="TraesLAC6A03G03235970"/>
</dbReference>
<dbReference type="Proteomes" id="UP000019116">
    <property type="component" value="Chromosome 6A"/>
</dbReference>